<feature type="domain" description="FMN hydroxy acid dehydrogenase" evidence="6">
    <location>
        <begin position="1"/>
        <end position="381"/>
    </location>
</feature>
<protein>
    <submittedName>
        <fullName evidence="7">Alpha-hydroxy-acid oxidizing protein</fullName>
    </submittedName>
</protein>
<dbReference type="NCBIfam" id="NF008398">
    <property type="entry name" value="PRK11197.1"/>
    <property type="match status" value="1"/>
</dbReference>
<name>A0ABS9P110_9RHOB</name>
<dbReference type="PIRSF" id="PIRSF000138">
    <property type="entry name" value="Al-hdrx_acd_dh"/>
    <property type="match status" value="1"/>
</dbReference>
<sequence>MAVITNIEDLKRIYERRVPRMFYDYAESGSWTEQTFRENSSDFDLIRLRQRVAVDMSGRSTASQMVGQDVAMPVALAPVGLTGMQNADGEIKAARAANEFGVPFTLSTMSINSIEEVAEATGRPFWFQLYIMRDTDYTSRLIQRAKAAKCSALVITLDLQILGQRHKDLKNGLSAPPKLTPKTIANLMTKWAWGIEMLGAKRRNFGNIVGHVHGVSDTANLGAWTAEQFDPTLDWGKVAKLMEQWDGKVILKGILDAEDAKMAAKLGADAIVVSNHGGRQLDGALSSIRVLPEIMDAVGGDIEVHLDSGIRSGQDVLKALALGAKGTMIGRAFVYGLGAMGQAGVTKALEVIHRELDVTMALCGEKNVANLGSHNLLVPEDFGGRWA</sequence>
<dbReference type="Proteomes" id="UP001165279">
    <property type="component" value="Unassembled WGS sequence"/>
</dbReference>
<dbReference type="InterPro" id="IPR037396">
    <property type="entry name" value="FMN_HAD"/>
</dbReference>
<dbReference type="PANTHER" id="PTHR10578:SF107">
    <property type="entry name" value="2-HYDROXYACID OXIDASE 1"/>
    <property type="match status" value="1"/>
</dbReference>
<evidence type="ECO:0000313" key="7">
    <source>
        <dbReference type="EMBL" id="MCG6559480.1"/>
    </source>
</evidence>
<keyword evidence="4" id="KW-0560">Oxidoreductase</keyword>
<gene>
    <name evidence="7" type="ORF">MB818_14815</name>
</gene>
<proteinExistence type="inferred from homology"/>
<dbReference type="PROSITE" id="PS00557">
    <property type="entry name" value="FMN_HYDROXY_ACID_DH_1"/>
    <property type="match status" value="1"/>
</dbReference>
<evidence type="ECO:0000259" key="6">
    <source>
        <dbReference type="PROSITE" id="PS51349"/>
    </source>
</evidence>
<dbReference type="Gene3D" id="3.20.20.70">
    <property type="entry name" value="Aldolase class I"/>
    <property type="match status" value="1"/>
</dbReference>
<dbReference type="SUPFAM" id="SSF51395">
    <property type="entry name" value="FMN-linked oxidoreductases"/>
    <property type="match status" value="1"/>
</dbReference>
<accession>A0ABS9P110</accession>
<keyword evidence="2" id="KW-0285">Flavoprotein</keyword>
<dbReference type="InterPro" id="IPR000262">
    <property type="entry name" value="FMN-dep_DH"/>
</dbReference>
<dbReference type="EMBL" id="JAKOEM010000014">
    <property type="protein sequence ID" value="MCG6559480.1"/>
    <property type="molecule type" value="Genomic_DNA"/>
</dbReference>
<evidence type="ECO:0000256" key="2">
    <source>
        <dbReference type="ARBA" id="ARBA00022630"/>
    </source>
</evidence>
<dbReference type="InterPro" id="IPR012133">
    <property type="entry name" value="Alpha-hydoxy_acid_DH_FMN"/>
</dbReference>
<keyword evidence="3" id="KW-0288">FMN</keyword>
<evidence type="ECO:0000256" key="1">
    <source>
        <dbReference type="ARBA" id="ARBA00001917"/>
    </source>
</evidence>
<evidence type="ECO:0000313" key="8">
    <source>
        <dbReference type="Proteomes" id="UP001165279"/>
    </source>
</evidence>
<evidence type="ECO:0000256" key="5">
    <source>
        <dbReference type="ARBA" id="ARBA00024042"/>
    </source>
</evidence>
<evidence type="ECO:0000256" key="3">
    <source>
        <dbReference type="ARBA" id="ARBA00022643"/>
    </source>
</evidence>
<dbReference type="PANTHER" id="PTHR10578">
    <property type="entry name" value="S -2-HYDROXY-ACID OXIDASE-RELATED"/>
    <property type="match status" value="1"/>
</dbReference>
<dbReference type="PROSITE" id="PS51349">
    <property type="entry name" value="FMN_HYDROXY_ACID_DH_2"/>
    <property type="match status" value="1"/>
</dbReference>
<keyword evidence="8" id="KW-1185">Reference proteome</keyword>
<dbReference type="CDD" id="cd02809">
    <property type="entry name" value="alpha_hydroxyacid_oxid_FMN"/>
    <property type="match status" value="1"/>
</dbReference>
<dbReference type="Pfam" id="PF01070">
    <property type="entry name" value="FMN_dh"/>
    <property type="match status" value="1"/>
</dbReference>
<organism evidence="7 8">
    <name type="scientific">Ruegeria alba</name>
    <dbReference type="NCBI Taxonomy" id="2916756"/>
    <lineage>
        <taxon>Bacteria</taxon>
        <taxon>Pseudomonadati</taxon>
        <taxon>Pseudomonadota</taxon>
        <taxon>Alphaproteobacteria</taxon>
        <taxon>Rhodobacterales</taxon>
        <taxon>Roseobacteraceae</taxon>
        <taxon>Ruegeria</taxon>
    </lineage>
</organism>
<comment type="cofactor">
    <cofactor evidence="1">
        <name>FMN</name>
        <dbReference type="ChEBI" id="CHEBI:58210"/>
    </cofactor>
</comment>
<evidence type="ECO:0000256" key="4">
    <source>
        <dbReference type="ARBA" id="ARBA00023002"/>
    </source>
</evidence>
<dbReference type="RefSeq" id="WP_238905582.1">
    <property type="nucleotide sequence ID" value="NZ_JAKOEM010000014.1"/>
</dbReference>
<comment type="similarity">
    <text evidence="5">Belongs to the FMN-dependent alpha-hydroxy acid dehydrogenase family.</text>
</comment>
<dbReference type="InterPro" id="IPR013785">
    <property type="entry name" value="Aldolase_TIM"/>
</dbReference>
<dbReference type="InterPro" id="IPR008259">
    <property type="entry name" value="FMN_hydac_DH_AS"/>
</dbReference>
<comment type="caution">
    <text evidence="7">The sequence shown here is derived from an EMBL/GenBank/DDBJ whole genome shotgun (WGS) entry which is preliminary data.</text>
</comment>
<reference evidence="7" key="1">
    <citation type="submission" date="2022-02" db="EMBL/GenBank/DDBJ databases">
        <title>The genome sequence of Ruegeria sp. 1NDH52C.</title>
        <authorList>
            <person name="Du J."/>
        </authorList>
    </citation>
    <scope>NUCLEOTIDE SEQUENCE</scope>
    <source>
        <strain evidence="7">1NDH52C</strain>
    </source>
</reference>